<dbReference type="CDD" id="cd22688">
    <property type="entry name" value="FHA_FOXK"/>
    <property type="match status" value="1"/>
</dbReference>
<protein>
    <recommendedName>
        <fullName evidence="6">FHA domain-containing protein</fullName>
    </recommendedName>
</protein>
<keyword evidence="4" id="KW-0539">Nucleus</keyword>
<feature type="compositionally biased region" description="Polar residues" evidence="5">
    <location>
        <begin position="192"/>
        <end position="209"/>
    </location>
</feature>
<evidence type="ECO:0000313" key="7">
    <source>
        <dbReference type="EMBL" id="EDV27856.1"/>
    </source>
</evidence>
<evidence type="ECO:0000313" key="8">
    <source>
        <dbReference type="Proteomes" id="UP000009022"/>
    </source>
</evidence>
<dbReference type="Pfam" id="PF00498">
    <property type="entry name" value="FHA"/>
    <property type="match status" value="1"/>
</dbReference>
<sequence length="224" mass="24112">MADGGGSNNNSKIVTSDAASDAWALLSLKTPDSSPKRSSNEVEYNSPIARLEGREFDYYIRKSVTTIGRNSKLGDVDVTLGNSSFISRCHLEIRCEWPGFYLLCKGKNGIFIDGIFHRRGAPPVELPQSSCSMRFPSTNIRVVFTSLMSNNGHSSSGSPTKSAALPASQSQDSQQNNKAGTTQATRKEHSKAGSNITYDSSNPPSPTGTISLSIVNTFKSLLIN</sequence>
<feature type="domain" description="FHA" evidence="6">
    <location>
        <begin position="65"/>
        <end position="117"/>
    </location>
</feature>
<dbReference type="KEGG" id="tad:TRIADDRAFT_53967"/>
<dbReference type="GO" id="GO:0005634">
    <property type="term" value="C:nucleus"/>
    <property type="evidence" value="ECO:0007669"/>
    <property type="project" value="UniProtKB-SubCell"/>
</dbReference>
<evidence type="ECO:0000256" key="1">
    <source>
        <dbReference type="ARBA" id="ARBA00004123"/>
    </source>
</evidence>
<dbReference type="PROSITE" id="PS50006">
    <property type="entry name" value="FHA_DOMAIN"/>
    <property type="match status" value="1"/>
</dbReference>
<dbReference type="Gene3D" id="2.60.200.20">
    <property type="match status" value="1"/>
</dbReference>
<dbReference type="SUPFAM" id="SSF49879">
    <property type="entry name" value="SMAD/FHA domain"/>
    <property type="match status" value="1"/>
</dbReference>
<dbReference type="InParanoid" id="B3RMJ2"/>
<keyword evidence="2" id="KW-0805">Transcription regulation</keyword>
<dbReference type="OrthoDB" id="691130at2759"/>
<feature type="region of interest" description="Disordered" evidence="5">
    <location>
        <begin position="151"/>
        <end position="209"/>
    </location>
</feature>
<dbReference type="SMART" id="SM00240">
    <property type="entry name" value="FHA"/>
    <property type="match status" value="1"/>
</dbReference>
<dbReference type="PANTHER" id="PTHR45881:SF7">
    <property type="entry name" value="CHECKPOINT SUPPRESSOR 1-LIKE, ISOFORM A-RELATED"/>
    <property type="match status" value="1"/>
</dbReference>
<dbReference type="EMBL" id="DS985242">
    <property type="protein sequence ID" value="EDV27856.1"/>
    <property type="molecule type" value="Genomic_DNA"/>
</dbReference>
<keyword evidence="3" id="KW-0804">Transcription</keyword>
<dbReference type="GeneID" id="6750905"/>
<gene>
    <name evidence="7" type="ORF">TRIADDRAFT_53967</name>
</gene>
<accession>B3RMJ2</accession>
<organism evidence="7 8">
    <name type="scientific">Trichoplax adhaerens</name>
    <name type="common">Trichoplax reptans</name>
    <dbReference type="NCBI Taxonomy" id="10228"/>
    <lineage>
        <taxon>Eukaryota</taxon>
        <taxon>Metazoa</taxon>
        <taxon>Placozoa</taxon>
        <taxon>Uniplacotomia</taxon>
        <taxon>Trichoplacea</taxon>
        <taxon>Trichoplacidae</taxon>
        <taxon>Trichoplax</taxon>
    </lineage>
</organism>
<evidence type="ECO:0000256" key="5">
    <source>
        <dbReference type="SAM" id="MobiDB-lite"/>
    </source>
</evidence>
<dbReference type="PhylomeDB" id="B3RMJ2"/>
<dbReference type="PANTHER" id="PTHR45881">
    <property type="entry name" value="CHECKPOINT SUPPRESSOR 1-LIKE, ISOFORM A-RELATED"/>
    <property type="match status" value="1"/>
</dbReference>
<name>B3RMJ2_TRIAD</name>
<comment type="subcellular location">
    <subcellularLocation>
        <location evidence="1">Nucleus</location>
    </subcellularLocation>
</comment>
<dbReference type="RefSeq" id="XP_002109690.1">
    <property type="nucleotide sequence ID" value="XM_002109654.1"/>
</dbReference>
<dbReference type="eggNOG" id="KOG2294">
    <property type="taxonomic scope" value="Eukaryota"/>
</dbReference>
<evidence type="ECO:0000256" key="3">
    <source>
        <dbReference type="ARBA" id="ARBA00023163"/>
    </source>
</evidence>
<dbReference type="InterPro" id="IPR008984">
    <property type="entry name" value="SMAD_FHA_dom_sf"/>
</dbReference>
<dbReference type="Proteomes" id="UP000009022">
    <property type="component" value="Unassembled WGS sequence"/>
</dbReference>
<feature type="compositionally biased region" description="Polar residues" evidence="5">
    <location>
        <begin position="151"/>
        <end position="184"/>
    </location>
</feature>
<evidence type="ECO:0000256" key="4">
    <source>
        <dbReference type="ARBA" id="ARBA00023242"/>
    </source>
</evidence>
<dbReference type="InterPro" id="IPR000253">
    <property type="entry name" value="FHA_dom"/>
</dbReference>
<dbReference type="CTD" id="6750905"/>
<dbReference type="STRING" id="10228.B3RMJ2"/>
<evidence type="ECO:0000256" key="2">
    <source>
        <dbReference type="ARBA" id="ARBA00023015"/>
    </source>
</evidence>
<keyword evidence="8" id="KW-1185">Reference proteome</keyword>
<dbReference type="HOGENOM" id="CLU_1236466_0_0_1"/>
<dbReference type="AlphaFoldDB" id="B3RMJ2"/>
<proteinExistence type="predicted"/>
<reference evidence="7 8" key="1">
    <citation type="journal article" date="2008" name="Nature">
        <title>The Trichoplax genome and the nature of placozoans.</title>
        <authorList>
            <person name="Srivastava M."/>
            <person name="Begovic E."/>
            <person name="Chapman J."/>
            <person name="Putnam N.H."/>
            <person name="Hellsten U."/>
            <person name="Kawashima T."/>
            <person name="Kuo A."/>
            <person name="Mitros T."/>
            <person name="Salamov A."/>
            <person name="Carpenter M.L."/>
            <person name="Signorovitch A.Y."/>
            <person name="Moreno M.A."/>
            <person name="Kamm K."/>
            <person name="Grimwood J."/>
            <person name="Schmutz J."/>
            <person name="Shapiro H."/>
            <person name="Grigoriev I.V."/>
            <person name="Buss L.W."/>
            <person name="Schierwater B."/>
            <person name="Dellaporta S.L."/>
            <person name="Rokhsar D.S."/>
        </authorList>
    </citation>
    <scope>NUCLEOTIDE SEQUENCE [LARGE SCALE GENOMIC DNA]</scope>
    <source>
        <strain evidence="7 8">Grell-BS-1999</strain>
    </source>
</reference>
<evidence type="ECO:0000259" key="6">
    <source>
        <dbReference type="PROSITE" id="PS50006"/>
    </source>
</evidence>